<gene>
    <name evidence="2" type="ORF">FB45DRAFT_928415</name>
</gene>
<comment type="caution">
    <text evidence="2">The sequence shown here is derived from an EMBL/GenBank/DDBJ whole genome shotgun (WGS) entry which is preliminary data.</text>
</comment>
<reference evidence="2" key="1">
    <citation type="submission" date="2023-03" db="EMBL/GenBank/DDBJ databases">
        <title>Massive genome expansion in bonnet fungi (Mycena s.s.) driven by repeated elements and novel gene families across ecological guilds.</title>
        <authorList>
            <consortium name="Lawrence Berkeley National Laboratory"/>
            <person name="Harder C.B."/>
            <person name="Miyauchi S."/>
            <person name="Viragh M."/>
            <person name="Kuo A."/>
            <person name="Thoen E."/>
            <person name="Andreopoulos B."/>
            <person name="Lu D."/>
            <person name="Skrede I."/>
            <person name="Drula E."/>
            <person name="Henrissat B."/>
            <person name="Morin E."/>
            <person name="Kohler A."/>
            <person name="Barry K."/>
            <person name="LaButti K."/>
            <person name="Morin E."/>
            <person name="Salamov A."/>
            <person name="Lipzen A."/>
            <person name="Mereny Z."/>
            <person name="Hegedus B."/>
            <person name="Baldrian P."/>
            <person name="Stursova M."/>
            <person name="Weitz H."/>
            <person name="Taylor A."/>
            <person name="Grigoriev I.V."/>
            <person name="Nagy L.G."/>
            <person name="Martin F."/>
            <person name="Kauserud H."/>
        </authorList>
    </citation>
    <scope>NUCLEOTIDE SEQUENCE</scope>
    <source>
        <strain evidence="2">9284</strain>
    </source>
</reference>
<evidence type="ECO:0000313" key="3">
    <source>
        <dbReference type="Proteomes" id="UP001221142"/>
    </source>
</evidence>
<protein>
    <submittedName>
        <fullName evidence="2">Uncharacterized protein</fullName>
    </submittedName>
</protein>
<dbReference type="Proteomes" id="UP001221142">
    <property type="component" value="Unassembled WGS sequence"/>
</dbReference>
<dbReference type="AlphaFoldDB" id="A0AAD7BHP8"/>
<proteinExistence type="predicted"/>
<feature type="compositionally biased region" description="Basic and acidic residues" evidence="1">
    <location>
        <begin position="8"/>
        <end position="17"/>
    </location>
</feature>
<dbReference type="EMBL" id="JARKIF010000016">
    <property type="protein sequence ID" value="KAJ7621114.1"/>
    <property type="molecule type" value="Genomic_DNA"/>
</dbReference>
<sequence length="186" mass="19567">MSDFDDNENIKWPELNDHSGTGNASMAPLPVTNTGRSGFGFDGGEDSRAPSRTNTYDTSTADLHHEDTYAVPPLPHLNPNQPYRDDPNAVGAYYDPYHGPVPQTFNDVPQQEWGHEAIPMTQMAVPGRASSGPQAGRMSPGPQAAYAAGRASPGPQAAYGRASPGPQAAYGASGRMSPGPQAAYGL</sequence>
<feature type="region of interest" description="Disordered" evidence="1">
    <location>
        <begin position="126"/>
        <end position="186"/>
    </location>
</feature>
<feature type="compositionally biased region" description="Polar residues" evidence="1">
    <location>
        <begin position="50"/>
        <end position="60"/>
    </location>
</feature>
<feature type="region of interest" description="Disordered" evidence="1">
    <location>
        <begin position="1"/>
        <end position="60"/>
    </location>
</feature>
<evidence type="ECO:0000313" key="2">
    <source>
        <dbReference type="EMBL" id="KAJ7621114.1"/>
    </source>
</evidence>
<keyword evidence="3" id="KW-1185">Reference proteome</keyword>
<name>A0AAD7BHP8_9AGAR</name>
<accession>A0AAD7BHP8</accession>
<evidence type="ECO:0000256" key="1">
    <source>
        <dbReference type="SAM" id="MobiDB-lite"/>
    </source>
</evidence>
<organism evidence="2 3">
    <name type="scientific">Roridomyces roridus</name>
    <dbReference type="NCBI Taxonomy" id="1738132"/>
    <lineage>
        <taxon>Eukaryota</taxon>
        <taxon>Fungi</taxon>
        <taxon>Dikarya</taxon>
        <taxon>Basidiomycota</taxon>
        <taxon>Agaricomycotina</taxon>
        <taxon>Agaricomycetes</taxon>
        <taxon>Agaricomycetidae</taxon>
        <taxon>Agaricales</taxon>
        <taxon>Marasmiineae</taxon>
        <taxon>Mycenaceae</taxon>
        <taxon>Roridomyces</taxon>
    </lineage>
</organism>